<gene>
    <name evidence="2" type="ORF">LCGC14_0212650</name>
</gene>
<accession>A0A0F9UK08</accession>
<reference evidence="2" key="1">
    <citation type="journal article" date="2015" name="Nature">
        <title>Complex archaea that bridge the gap between prokaryotes and eukaryotes.</title>
        <authorList>
            <person name="Spang A."/>
            <person name="Saw J.H."/>
            <person name="Jorgensen S.L."/>
            <person name="Zaremba-Niedzwiedzka K."/>
            <person name="Martijn J."/>
            <person name="Lind A.E."/>
            <person name="van Eijk R."/>
            <person name="Schleper C."/>
            <person name="Guy L."/>
            <person name="Ettema T.J."/>
        </authorList>
    </citation>
    <scope>NUCLEOTIDE SEQUENCE</scope>
</reference>
<protein>
    <recommendedName>
        <fullName evidence="3">TnsA endonuclease N-terminal domain-containing protein</fullName>
    </recommendedName>
</protein>
<dbReference type="EMBL" id="LAZR01000098">
    <property type="protein sequence ID" value="KKN91984.1"/>
    <property type="molecule type" value="Genomic_DNA"/>
</dbReference>
<proteinExistence type="predicted"/>
<feature type="compositionally biased region" description="Basic and acidic residues" evidence="1">
    <location>
        <begin position="20"/>
        <end position="35"/>
    </location>
</feature>
<evidence type="ECO:0000256" key="1">
    <source>
        <dbReference type="SAM" id="MobiDB-lite"/>
    </source>
</evidence>
<evidence type="ECO:0008006" key="3">
    <source>
        <dbReference type="Google" id="ProtNLM"/>
    </source>
</evidence>
<evidence type="ECO:0000313" key="2">
    <source>
        <dbReference type="EMBL" id="KKN91984.1"/>
    </source>
</evidence>
<name>A0A0F9UK08_9ZZZZ</name>
<feature type="compositionally biased region" description="Basic and acidic residues" evidence="1">
    <location>
        <begin position="1"/>
        <end position="10"/>
    </location>
</feature>
<sequence length="274" mass="30720">MDENPTEKSARFAVHHRPGKTVDRQAIEKARRSTKESTQGPRKGRELTPLIRGSEVRRIRTRSHPGYTGDVPMTRIGYKVISGESLLELDFLVLIDDVMSDLVGIFAQPMKLPIVVAGRSTTWNPDFLLSRTDLHHELVEVKTEEALHPEDPDERRLVTLRIEAMRKAAAAAGFGFRLATEREIRVQPRLDNARLVHRSMSPFFTKADILTVIAALGRLPERSDVPTLATTLPCRLAIYALPLALCLERLGHLFFDRSLLIRGASSFTKPSVDA</sequence>
<organism evidence="2">
    <name type="scientific">marine sediment metagenome</name>
    <dbReference type="NCBI Taxonomy" id="412755"/>
    <lineage>
        <taxon>unclassified sequences</taxon>
        <taxon>metagenomes</taxon>
        <taxon>ecological metagenomes</taxon>
    </lineage>
</organism>
<feature type="region of interest" description="Disordered" evidence="1">
    <location>
        <begin position="1"/>
        <end position="49"/>
    </location>
</feature>
<comment type="caution">
    <text evidence="2">The sequence shown here is derived from an EMBL/GenBank/DDBJ whole genome shotgun (WGS) entry which is preliminary data.</text>
</comment>
<dbReference type="AlphaFoldDB" id="A0A0F9UK08"/>